<dbReference type="Pfam" id="PF10135">
    <property type="entry name" value="Rod-binding"/>
    <property type="match status" value="1"/>
</dbReference>
<keyword evidence="10" id="KW-0961">Cell wall biogenesis/degradation</keyword>
<dbReference type="GO" id="GO:0042597">
    <property type="term" value="C:periplasmic space"/>
    <property type="evidence" value="ECO:0007669"/>
    <property type="project" value="UniProtKB-SubCell"/>
</dbReference>
<feature type="region of interest" description="Disordered" evidence="12">
    <location>
        <begin position="113"/>
        <end position="141"/>
    </location>
</feature>
<name>A0A9J6RIK6_9GAMM</name>
<comment type="similarity">
    <text evidence="4">In the C-terminal section; belongs to the glycosyl hydrolase 73 family.</text>
</comment>
<dbReference type="PANTHER" id="PTHR33308:SF9">
    <property type="entry name" value="PEPTIDOGLYCAN HYDROLASE FLGJ"/>
    <property type="match status" value="1"/>
</dbReference>
<evidence type="ECO:0000256" key="9">
    <source>
        <dbReference type="ARBA" id="ARBA00023295"/>
    </source>
</evidence>
<proteinExistence type="inferred from homology"/>
<dbReference type="GO" id="GO:0016798">
    <property type="term" value="F:hydrolase activity, acting on glycosyl bonds"/>
    <property type="evidence" value="ECO:0007669"/>
    <property type="project" value="UniProtKB-KW"/>
</dbReference>
<evidence type="ECO:0000256" key="2">
    <source>
        <dbReference type="ARBA" id="ARBA00004418"/>
    </source>
</evidence>
<dbReference type="InterPro" id="IPR013377">
    <property type="entry name" value="FlgJ"/>
</dbReference>
<keyword evidence="7" id="KW-1005">Bacterial flagellum biogenesis</keyword>
<dbReference type="GO" id="GO:0044780">
    <property type="term" value="P:bacterial-type flagellum assembly"/>
    <property type="evidence" value="ECO:0007669"/>
    <property type="project" value="InterPro"/>
</dbReference>
<feature type="domain" description="Mannosyl-glycoprotein endo-beta-N-acetylglucosamidase-like" evidence="13">
    <location>
        <begin position="153"/>
        <end position="313"/>
    </location>
</feature>
<dbReference type="PANTHER" id="PTHR33308">
    <property type="entry name" value="PEPTIDOGLYCAN HYDROLASE FLGJ"/>
    <property type="match status" value="1"/>
</dbReference>
<dbReference type="InterPro" id="IPR019301">
    <property type="entry name" value="Flagellar_prot_FlgJ_N"/>
</dbReference>
<feature type="compositionally biased region" description="Polar residues" evidence="12">
    <location>
        <begin position="128"/>
        <end position="137"/>
    </location>
</feature>
<comment type="similarity">
    <text evidence="3">In the N-terminal section; belongs to the FlgJ family.</text>
</comment>
<dbReference type="EMBL" id="JAPTGG010000001">
    <property type="protein sequence ID" value="MCZ0863821.1"/>
    <property type="molecule type" value="Genomic_DNA"/>
</dbReference>
<evidence type="ECO:0000313" key="15">
    <source>
        <dbReference type="Proteomes" id="UP001069090"/>
    </source>
</evidence>
<evidence type="ECO:0000256" key="7">
    <source>
        <dbReference type="ARBA" id="ARBA00022795"/>
    </source>
</evidence>
<comment type="caution">
    <text evidence="14">The sequence shown here is derived from an EMBL/GenBank/DDBJ whole genome shotgun (WGS) entry which is preliminary data.</text>
</comment>
<dbReference type="Gene3D" id="1.10.530.10">
    <property type="match status" value="1"/>
</dbReference>
<dbReference type="InterPro" id="IPR051056">
    <property type="entry name" value="Glycosyl_Hydrolase_73"/>
</dbReference>
<evidence type="ECO:0000256" key="5">
    <source>
        <dbReference type="ARBA" id="ARBA00013433"/>
    </source>
</evidence>
<dbReference type="GO" id="GO:0004040">
    <property type="term" value="F:amidase activity"/>
    <property type="evidence" value="ECO:0007669"/>
    <property type="project" value="InterPro"/>
</dbReference>
<reference evidence="14 15" key="1">
    <citation type="submission" date="2022-12" db="EMBL/GenBank/DDBJ databases">
        <title>Dasania phycosphaerae sp. nov., isolated from particulate material of the south coast of Korea.</title>
        <authorList>
            <person name="Jiang Y."/>
        </authorList>
    </citation>
    <scope>NUCLEOTIDE SEQUENCE [LARGE SCALE GENOMIC DNA]</scope>
    <source>
        <strain evidence="14 15">GY-19</strain>
    </source>
</reference>
<keyword evidence="14" id="KW-0969">Cilium</keyword>
<dbReference type="GO" id="GO:0071973">
    <property type="term" value="P:bacterial-type flagellum-dependent cell motility"/>
    <property type="evidence" value="ECO:0007669"/>
    <property type="project" value="TreeGrafter"/>
</dbReference>
<dbReference type="Proteomes" id="UP001069090">
    <property type="component" value="Unassembled WGS sequence"/>
</dbReference>
<dbReference type="GO" id="GO:0071555">
    <property type="term" value="P:cell wall organization"/>
    <property type="evidence" value="ECO:0007669"/>
    <property type="project" value="UniProtKB-KW"/>
</dbReference>
<evidence type="ECO:0000256" key="3">
    <source>
        <dbReference type="ARBA" id="ARBA00006880"/>
    </source>
</evidence>
<accession>A0A9J6RIK6</accession>
<dbReference type="InterPro" id="IPR002901">
    <property type="entry name" value="MGlyc_endo_b_GlcNAc-like_dom"/>
</dbReference>
<keyword evidence="6" id="KW-0574">Periplasm</keyword>
<sequence>MMQSSALTRSVSSDAYTDLNSLNAIRSLGRSDKNAALEEVAKQFESMLVRMMMKSMRDANEVFAKGNMLSSPTTSMYQQMYDDQLAVSLTKGRGMGIGDLMVKQLQRRFGIEQQDNTSAKQQELIRPEQSTPAQSTPAPLPSAAAVQATEAVKETVSFDGTVSDFVNKLYAMAKTAADKLAIEPKALLAQAALETGWGKKMTQASNGESSLNLFNIKASSDWQGDTVSVATLEFKNNLPVQEQANFRSYNNIQQSFDDYVDFIMGRGRYDKALQAKDGEQYIQELAKAGYATDPKYAEKIMRIANSSAMNNAIASVEVN</sequence>
<evidence type="ECO:0000313" key="14">
    <source>
        <dbReference type="EMBL" id="MCZ0863821.1"/>
    </source>
</evidence>
<comment type="function">
    <text evidence="1">Flagellum-specific muramidase which hydrolyzes the peptidoglycan layer to assemble the rod structure in the periplasmic space.</text>
</comment>
<evidence type="ECO:0000259" key="13">
    <source>
        <dbReference type="SMART" id="SM00047"/>
    </source>
</evidence>
<keyword evidence="15" id="KW-1185">Reference proteome</keyword>
<keyword evidence="9" id="KW-0326">Glycosidase</keyword>
<comment type="subcellular location">
    <subcellularLocation>
        <location evidence="2">Periplasm</location>
    </subcellularLocation>
</comment>
<organism evidence="14 15">
    <name type="scientific">Dasania phycosphaerae</name>
    <dbReference type="NCBI Taxonomy" id="2950436"/>
    <lineage>
        <taxon>Bacteria</taxon>
        <taxon>Pseudomonadati</taxon>
        <taxon>Pseudomonadota</taxon>
        <taxon>Gammaproteobacteria</taxon>
        <taxon>Cellvibrionales</taxon>
        <taxon>Spongiibacteraceae</taxon>
        <taxon>Dasania</taxon>
    </lineage>
</organism>
<evidence type="ECO:0000256" key="8">
    <source>
        <dbReference type="ARBA" id="ARBA00022801"/>
    </source>
</evidence>
<dbReference type="Gene3D" id="2.10.70.40">
    <property type="entry name" value="peptidoglycan hydrolase"/>
    <property type="match status" value="1"/>
</dbReference>
<dbReference type="PRINTS" id="PR01002">
    <property type="entry name" value="FLGFLGJ"/>
</dbReference>
<keyword evidence="14" id="KW-0282">Flagellum</keyword>
<evidence type="ECO:0000256" key="6">
    <source>
        <dbReference type="ARBA" id="ARBA00022764"/>
    </source>
</evidence>
<gene>
    <name evidence="14" type="primary">flgJ</name>
    <name evidence="14" type="ORF">O0V09_01330</name>
</gene>
<keyword evidence="14" id="KW-0966">Cell projection</keyword>
<evidence type="ECO:0000256" key="11">
    <source>
        <dbReference type="ARBA" id="ARBA00030835"/>
    </source>
</evidence>
<protein>
    <recommendedName>
        <fullName evidence="5">Peptidoglycan hydrolase FlgJ</fullName>
    </recommendedName>
    <alternativeName>
        <fullName evidence="11">Muramidase FlgJ</fullName>
    </alternativeName>
</protein>
<evidence type="ECO:0000256" key="10">
    <source>
        <dbReference type="ARBA" id="ARBA00023316"/>
    </source>
</evidence>
<evidence type="ECO:0000256" key="4">
    <source>
        <dbReference type="ARBA" id="ARBA00007974"/>
    </source>
</evidence>
<dbReference type="Pfam" id="PF01832">
    <property type="entry name" value="Glucosaminidase"/>
    <property type="match status" value="1"/>
</dbReference>
<dbReference type="AlphaFoldDB" id="A0A9J6RIK6"/>
<keyword evidence="8 14" id="KW-0378">Hydrolase</keyword>
<dbReference type="RefSeq" id="WP_258329965.1">
    <property type="nucleotide sequence ID" value="NZ_JAPTGG010000001.1"/>
</dbReference>
<dbReference type="SMART" id="SM00047">
    <property type="entry name" value="LYZ2"/>
    <property type="match status" value="1"/>
</dbReference>
<evidence type="ECO:0000256" key="1">
    <source>
        <dbReference type="ARBA" id="ARBA00002954"/>
    </source>
</evidence>
<dbReference type="NCBIfam" id="TIGR02541">
    <property type="entry name" value="flagell_FlgJ"/>
    <property type="match status" value="1"/>
</dbReference>
<evidence type="ECO:0000256" key="12">
    <source>
        <dbReference type="SAM" id="MobiDB-lite"/>
    </source>
</evidence>